<sequence>MTTFETDYLVVGAGAMGMAFVDTLLTETADTDTTVTLIDDGHQPGGHWNRSYPFVRLHQPSAYYGVNSRPLGDDLVDTTGWNAGFLELATGNEVCSYYEQVLHHHLLPTDRLTYLPMARYLGHNRFRTLDGTEHSVVARRRVVDATYLRTEVPAMRPPPFAVGSGVHVVAPNDLPRHAPGHERFTIVGAGKTGIDVCLWLLRLGVAPERLRWIVPRDAWLMNRAGVQPGPGFRTSLVTATQAVFEANSLDDLLLRLEAKDNLLRVDPSVVPTMYHCAIVSLRELEHLRRIRDVVRMGRVLMVEADRMTLQDGDIATTADTLYVDCTAAGLSRPPAVPVFDGERITLQSLRGCQQVFSSALIARVETGYPDDDARNALCAPVPHPDVPLDWLRITLSDNLAQARWLQDPGLTAWLESARLNAVRGVFPELASEDTREATVTALTAAMAATNDRLSALMSTD</sequence>
<comment type="caution">
    <text evidence="1">The sequence shown here is derived from an EMBL/GenBank/DDBJ whole genome shotgun (WGS) entry which is preliminary data.</text>
</comment>
<dbReference type="InterPro" id="IPR036188">
    <property type="entry name" value="FAD/NAD-bd_sf"/>
</dbReference>
<accession>A0ABT1M5M9</accession>
<dbReference type="Gene3D" id="3.50.50.60">
    <property type="entry name" value="FAD/NAD(P)-binding domain"/>
    <property type="match status" value="1"/>
</dbReference>
<dbReference type="Proteomes" id="UP001651690">
    <property type="component" value="Unassembled WGS sequence"/>
</dbReference>
<dbReference type="EMBL" id="JANDBD010000007">
    <property type="protein sequence ID" value="MCP9274132.1"/>
    <property type="molecule type" value="Genomic_DNA"/>
</dbReference>
<keyword evidence="2" id="KW-1185">Reference proteome</keyword>
<dbReference type="SUPFAM" id="SSF51905">
    <property type="entry name" value="FAD/NAD(P)-binding domain"/>
    <property type="match status" value="1"/>
</dbReference>
<reference evidence="1 2" key="1">
    <citation type="submission" date="2022-06" db="EMBL/GenBank/DDBJ databases">
        <title>Mycolicibacterium sp. CAU 1645 isolated from seawater.</title>
        <authorList>
            <person name="Kim W."/>
        </authorList>
    </citation>
    <scope>NUCLEOTIDE SEQUENCE [LARGE SCALE GENOMIC DNA]</scope>
    <source>
        <strain evidence="1 2">CAU 1645</strain>
    </source>
</reference>
<dbReference type="RefSeq" id="WP_255061478.1">
    <property type="nucleotide sequence ID" value="NZ_JANDBD010000007.1"/>
</dbReference>
<evidence type="ECO:0000313" key="2">
    <source>
        <dbReference type="Proteomes" id="UP001651690"/>
    </source>
</evidence>
<gene>
    <name evidence="1" type="ORF">NM203_18240</name>
</gene>
<proteinExistence type="predicted"/>
<protein>
    <submittedName>
        <fullName evidence="1">NAD(P)/FAD-dependent oxidoreductase</fullName>
    </submittedName>
</protein>
<name>A0ABT1M5M9_9MYCO</name>
<evidence type="ECO:0000313" key="1">
    <source>
        <dbReference type="EMBL" id="MCP9274132.1"/>
    </source>
</evidence>
<organism evidence="1 2">
    <name type="scientific">Mycolicibacterium arenosum</name>
    <dbReference type="NCBI Taxonomy" id="2952157"/>
    <lineage>
        <taxon>Bacteria</taxon>
        <taxon>Bacillati</taxon>
        <taxon>Actinomycetota</taxon>
        <taxon>Actinomycetes</taxon>
        <taxon>Mycobacteriales</taxon>
        <taxon>Mycobacteriaceae</taxon>
        <taxon>Mycolicibacterium</taxon>
    </lineage>
</organism>